<evidence type="ECO:0000313" key="2">
    <source>
        <dbReference type="Proteomes" id="UP000579945"/>
    </source>
</evidence>
<evidence type="ECO:0000313" key="1">
    <source>
        <dbReference type="EMBL" id="MBB3727608.1"/>
    </source>
</evidence>
<sequence>MPTLADRYIPVPEHAERHSIVIRAPRERVWAAVQNLRPSDIKAARPLFAARDLISRLLHGHAQSDLPSFAVLAEEPGREVVHGVVGQWWRLGAAANLTVADFETFDSPGYGKATFGFLLTDLGGGRTRLTTETRVVTTSPDARRAMARYWLVIRFGSGLVRRAMLGAVKRRAAGR</sequence>
<keyword evidence="2" id="KW-1185">Reference proteome</keyword>
<dbReference type="AlphaFoldDB" id="A0A7W5Y7Q4"/>
<dbReference type="Proteomes" id="UP000579945">
    <property type="component" value="Unassembled WGS sequence"/>
</dbReference>
<reference evidence="1 2" key="1">
    <citation type="submission" date="2020-08" db="EMBL/GenBank/DDBJ databases">
        <title>Sequencing the genomes of 1000 actinobacteria strains.</title>
        <authorList>
            <person name="Klenk H.-P."/>
        </authorList>
    </citation>
    <scope>NUCLEOTIDE SEQUENCE [LARGE SCALE GENOMIC DNA]</scope>
    <source>
        <strain evidence="1 2">DSM 44320</strain>
    </source>
</reference>
<protein>
    <recommendedName>
        <fullName evidence="3">DUF2867 domain-containing protein</fullName>
    </recommendedName>
</protein>
<dbReference type="EMBL" id="JACIBV010000001">
    <property type="protein sequence ID" value="MBB3727608.1"/>
    <property type="molecule type" value="Genomic_DNA"/>
</dbReference>
<name>A0A7W5Y7Q4_9ACTN</name>
<gene>
    <name evidence="1" type="ORF">FHR33_003468</name>
</gene>
<organism evidence="1 2">
    <name type="scientific">Nonomuraea dietziae</name>
    <dbReference type="NCBI Taxonomy" id="65515"/>
    <lineage>
        <taxon>Bacteria</taxon>
        <taxon>Bacillati</taxon>
        <taxon>Actinomycetota</taxon>
        <taxon>Actinomycetes</taxon>
        <taxon>Streptosporangiales</taxon>
        <taxon>Streptosporangiaceae</taxon>
        <taxon>Nonomuraea</taxon>
    </lineage>
</organism>
<evidence type="ECO:0008006" key="3">
    <source>
        <dbReference type="Google" id="ProtNLM"/>
    </source>
</evidence>
<proteinExistence type="predicted"/>
<accession>A0A7W5Y7Q4</accession>
<comment type="caution">
    <text evidence="1">The sequence shown here is derived from an EMBL/GenBank/DDBJ whole genome shotgun (WGS) entry which is preliminary data.</text>
</comment>
<dbReference type="GeneID" id="95389897"/>
<dbReference type="RefSeq" id="WP_183648433.1">
    <property type="nucleotide sequence ID" value="NZ_JACIBV010000001.1"/>
</dbReference>